<sequence length="133" mass="14600">MKAIIDKIQKWQITRAKLEIISVLVIIVCGLSVLTLTVSSKASLTYDNGQIKYTGYVLNNRMNGKGKLVYPNGDTYVGDFHKGVFDGEGTFTASTGWSYSGQFKKGQADGKGTLKAKDSKVYKGTFKQGIFQK</sequence>
<proteinExistence type="predicted"/>
<dbReference type="PANTHER" id="PTHR43215">
    <property type="entry name" value="RADIAL SPOKE HEAD 1 HOMOLOG"/>
    <property type="match status" value="1"/>
</dbReference>
<gene>
    <name evidence="3" type="ORF">NCTC12092_02035</name>
</gene>
<dbReference type="SMART" id="SM00698">
    <property type="entry name" value="MORN"/>
    <property type="match status" value="3"/>
</dbReference>
<reference evidence="3 4" key="1">
    <citation type="submission" date="2018-06" db="EMBL/GenBank/DDBJ databases">
        <authorList>
            <consortium name="Pathogen Informatics"/>
            <person name="Doyle S."/>
        </authorList>
    </citation>
    <scope>NUCLEOTIDE SEQUENCE [LARGE SCALE GENOMIC DNA]</scope>
    <source>
        <strain evidence="3 4">NCTC12092</strain>
    </source>
</reference>
<dbReference type="PIRSF" id="PIRSF034300">
    <property type="entry name" value="UCP034300"/>
    <property type="match status" value="1"/>
</dbReference>
<evidence type="ECO:0000256" key="2">
    <source>
        <dbReference type="SAM" id="Phobius"/>
    </source>
</evidence>
<keyword evidence="1" id="KW-0677">Repeat</keyword>
<name>A0A380KRP7_9STRE</name>
<protein>
    <submittedName>
        <fullName evidence="3">Membrane protein</fullName>
    </submittedName>
</protein>
<dbReference type="PANTHER" id="PTHR43215:SF14">
    <property type="entry name" value="RADIAL SPOKE HEAD 1 HOMOLOG"/>
    <property type="match status" value="1"/>
</dbReference>
<dbReference type="EMBL" id="UHFF01000003">
    <property type="protein sequence ID" value="SUN69758.1"/>
    <property type="molecule type" value="Genomic_DNA"/>
</dbReference>
<dbReference type="Gene3D" id="2.20.110.10">
    <property type="entry name" value="Histone H3 K4-specific methyltransferase SET7/9 N-terminal domain"/>
    <property type="match status" value="2"/>
</dbReference>
<dbReference type="Proteomes" id="UP000254461">
    <property type="component" value="Unassembled WGS sequence"/>
</dbReference>
<dbReference type="AlphaFoldDB" id="A0A380KRP7"/>
<feature type="transmembrane region" description="Helical" evidence="2">
    <location>
        <begin position="20"/>
        <end position="38"/>
    </location>
</feature>
<keyword evidence="2" id="KW-0812">Transmembrane</keyword>
<keyword evidence="2" id="KW-0472">Membrane</keyword>
<dbReference type="Pfam" id="PF02493">
    <property type="entry name" value="MORN"/>
    <property type="match status" value="3"/>
</dbReference>
<keyword evidence="2" id="KW-1133">Transmembrane helix</keyword>
<evidence type="ECO:0000313" key="4">
    <source>
        <dbReference type="Proteomes" id="UP000254461"/>
    </source>
</evidence>
<evidence type="ECO:0000313" key="3">
    <source>
        <dbReference type="EMBL" id="SUN69758.1"/>
    </source>
</evidence>
<evidence type="ECO:0000256" key="1">
    <source>
        <dbReference type="ARBA" id="ARBA00022737"/>
    </source>
</evidence>
<dbReference type="RefSeq" id="WP_037582396.1">
    <property type="nucleotide sequence ID" value="NZ_LR134273.1"/>
</dbReference>
<dbReference type="SUPFAM" id="SSF82185">
    <property type="entry name" value="Histone H3 K4-specific methyltransferase SET7/9 N-terminal domain"/>
    <property type="match status" value="1"/>
</dbReference>
<accession>A0A380KRP7</accession>
<organism evidence="3 4">
    <name type="scientific">Streptococcus equi subsp. equi</name>
    <dbReference type="NCBI Taxonomy" id="148942"/>
    <lineage>
        <taxon>Bacteria</taxon>
        <taxon>Bacillati</taxon>
        <taxon>Bacillota</taxon>
        <taxon>Bacilli</taxon>
        <taxon>Lactobacillales</taxon>
        <taxon>Streptococcaceae</taxon>
        <taxon>Streptococcus</taxon>
    </lineage>
</organism>
<dbReference type="InterPro" id="IPR014590">
    <property type="entry name" value="UCP034300_MORN_rpt-cont"/>
</dbReference>
<dbReference type="InterPro" id="IPR003409">
    <property type="entry name" value="MORN"/>
</dbReference>